<evidence type="ECO:0000259" key="5">
    <source>
        <dbReference type="SMART" id="SM00656"/>
    </source>
</evidence>
<dbReference type="GO" id="GO:0000272">
    <property type="term" value="P:polysaccharide catabolic process"/>
    <property type="evidence" value="ECO:0007669"/>
    <property type="project" value="UniProtKB-KW"/>
</dbReference>
<accession>A0A840WC83</accession>
<reference evidence="6 7" key="1">
    <citation type="submission" date="2020-08" db="EMBL/GenBank/DDBJ databases">
        <title>Sequencing the genomes of 1000 actinobacteria strains.</title>
        <authorList>
            <person name="Klenk H.-P."/>
        </authorList>
    </citation>
    <scope>NUCLEOTIDE SEQUENCE [LARGE SCALE GENOMIC DNA]</scope>
    <source>
        <strain evidence="6 7">DSM 44598</strain>
    </source>
</reference>
<dbReference type="EC" id="4.2.2.2" evidence="6"/>
<keyword evidence="2" id="KW-0624">Polysaccharide degradation</keyword>
<evidence type="ECO:0000313" key="6">
    <source>
        <dbReference type="EMBL" id="MBB5494640.1"/>
    </source>
</evidence>
<comment type="subcellular location">
    <subcellularLocation>
        <location evidence="2">Secreted</location>
    </subcellularLocation>
</comment>
<dbReference type="Proteomes" id="UP000579647">
    <property type="component" value="Unassembled WGS sequence"/>
</dbReference>
<dbReference type="Gene3D" id="2.160.20.10">
    <property type="entry name" value="Single-stranded right-handed beta-helix, Pectin lyase-like"/>
    <property type="match status" value="1"/>
</dbReference>
<feature type="region of interest" description="Disordered" evidence="3">
    <location>
        <begin position="26"/>
        <end position="62"/>
    </location>
</feature>
<feature type="domain" description="Pectate lyase" evidence="5">
    <location>
        <begin position="133"/>
        <end position="365"/>
    </location>
</feature>
<feature type="signal peptide" evidence="4">
    <location>
        <begin position="1"/>
        <end position="29"/>
    </location>
</feature>
<dbReference type="GO" id="GO:0005576">
    <property type="term" value="C:extracellular region"/>
    <property type="evidence" value="ECO:0007669"/>
    <property type="project" value="UniProtKB-SubCell"/>
</dbReference>
<keyword evidence="2" id="KW-0119">Carbohydrate metabolism</keyword>
<dbReference type="RefSeq" id="WP_184368424.1">
    <property type="nucleotide sequence ID" value="NZ_BAAAKM010000091.1"/>
</dbReference>
<evidence type="ECO:0000313" key="7">
    <source>
        <dbReference type="Proteomes" id="UP000579647"/>
    </source>
</evidence>
<evidence type="ECO:0000256" key="3">
    <source>
        <dbReference type="SAM" id="MobiDB-lite"/>
    </source>
</evidence>
<comment type="similarity">
    <text evidence="2">Belongs to the polysaccharide lyase 1 family.</text>
</comment>
<dbReference type="AlphaFoldDB" id="A0A840WC83"/>
<dbReference type="InterPro" id="IPR012334">
    <property type="entry name" value="Pectin_lyas_fold"/>
</dbReference>
<dbReference type="PANTHER" id="PTHR31683:SF18">
    <property type="entry name" value="PECTATE LYASE 21-RELATED"/>
    <property type="match status" value="1"/>
</dbReference>
<dbReference type="EMBL" id="JACHDO010000001">
    <property type="protein sequence ID" value="MBB5494640.1"/>
    <property type="molecule type" value="Genomic_DNA"/>
</dbReference>
<evidence type="ECO:0000256" key="2">
    <source>
        <dbReference type="RuleBase" id="RU361173"/>
    </source>
</evidence>
<organism evidence="6 7">
    <name type="scientific">Nocardiopsis metallicus</name>
    <dbReference type="NCBI Taxonomy" id="179819"/>
    <lineage>
        <taxon>Bacteria</taxon>
        <taxon>Bacillati</taxon>
        <taxon>Actinomycetota</taxon>
        <taxon>Actinomycetes</taxon>
        <taxon>Streptosporangiales</taxon>
        <taxon>Nocardiopsidaceae</taxon>
        <taxon>Nocardiopsis</taxon>
    </lineage>
</organism>
<gene>
    <name evidence="6" type="ORF">HNR07_005777</name>
</gene>
<feature type="chain" id="PRO_5039489480" evidence="4">
    <location>
        <begin position="30"/>
        <end position="444"/>
    </location>
</feature>
<dbReference type="InterPro" id="IPR002022">
    <property type="entry name" value="Pec_lyase"/>
</dbReference>
<dbReference type="GO" id="GO:0030570">
    <property type="term" value="F:pectate lyase activity"/>
    <property type="evidence" value="ECO:0007669"/>
    <property type="project" value="UniProtKB-EC"/>
</dbReference>
<proteinExistence type="inferred from homology"/>
<name>A0A840WC83_9ACTN</name>
<keyword evidence="1 2" id="KW-0456">Lyase</keyword>
<dbReference type="PANTHER" id="PTHR31683">
    <property type="entry name" value="PECTATE LYASE 18-RELATED"/>
    <property type="match status" value="1"/>
</dbReference>
<sequence>MRRSTPRPTLALALAGSVLLAATSFTPAAAEPDPDPRGIGRQTLPEGDGWGSAGYGTTGGSEAAPEDVYVVSTFEDFRAAVGGKDDDTPRIVYVQGTIDANTSADGTPLTCADYAVDGYTLEEYLETYDPEEWGWEDVEGPLEDARLASAAVQEAQIRVEVGSNTTILGLGDDAVLTGVNLRVYDVDNVILRNLTFSDTHDCFPGWDPGDGDSGNWNSEYDQVEVSGATNVWVDHNTFNDGDNPGTELPEHFGRKYEVHDGLLDIVRETDLVTVSRNHFDGRDKAMLLGNSDGRTTDRGYLRVTWRHNHFDGLGERAPRVRYGQVHVHNNYYTVRDPDHFGYSLGVGVESHLYAENNIFDLHDGIGAGELLYNWGGTDIVERGNVLLSEGKGRLNPVDLVAEHNALFPDRTLGTELTWVPQFTAEAEPVHAVRGLPREVGTGRL</sequence>
<keyword evidence="7" id="KW-1185">Reference proteome</keyword>
<dbReference type="InterPro" id="IPR045032">
    <property type="entry name" value="PEL"/>
</dbReference>
<comment type="caution">
    <text evidence="6">The sequence shown here is derived from an EMBL/GenBank/DDBJ whole genome shotgun (WGS) entry which is preliminary data.</text>
</comment>
<keyword evidence="4" id="KW-0732">Signal</keyword>
<evidence type="ECO:0000256" key="4">
    <source>
        <dbReference type="SAM" id="SignalP"/>
    </source>
</evidence>
<dbReference type="InterPro" id="IPR011050">
    <property type="entry name" value="Pectin_lyase_fold/virulence"/>
</dbReference>
<feature type="compositionally biased region" description="Gly residues" evidence="3">
    <location>
        <begin position="48"/>
        <end position="59"/>
    </location>
</feature>
<keyword evidence="2" id="KW-0964">Secreted</keyword>
<dbReference type="Pfam" id="PF00544">
    <property type="entry name" value="Pectate_lyase_4"/>
    <property type="match status" value="1"/>
</dbReference>
<protein>
    <submittedName>
        <fullName evidence="6">Pectate lyase</fullName>
        <ecNumber evidence="6">4.2.2.2</ecNumber>
    </submittedName>
</protein>
<dbReference type="SMART" id="SM00656">
    <property type="entry name" value="Amb_all"/>
    <property type="match status" value="1"/>
</dbReference>
<dbReference type="SUPFAM" id="SSF51126">
    <property type="entry name" value="Pectin lyase-like"/>
    <property type="match status" value="1"/>
</dbReference>
<evidence type="ECO:0000256" key="1">
    <source>
        <dbReference type="ARBA" id="ARBA00023239"/>
    </source>
</evidence>